<reference evidence="1 2" key="1">
    <citation type="submission" date="2020-06" db="EMBL/GenBank/DDBJ databases">
        <title>Genome mining for natural products.</title>
        <authorList>
            <person name="Zhang B."/>
            <person name="Shi J."/>
            <person name="Ge H."/>
        </authorList>
    </citation>
    <scope>NUCLEOTIDE SEQUENCE [LARGE SCALE GENOMIC DNA]</scope>
    <source>
        <strain evidence="1 2">NA00687</strain>
    </source>
</reference>
<dbReference type="RefSeq" id="WP_176162562.1">
    <property type="nucleotide sequence ID" value="NZ_CP054929.1"/>
</dbReference>
<dbReference type="AlphaFoldDB" id="A0A7H8N8R6"/>
<evidence type="ECO:0000313" key="1">
    <source>
        <dbReference type="EMBL" id="QKW50829.1"/>
    </source>
</evidence>
<proteinExistence type="predicted"/>
<dbReference type="Proteomes" id="UP000509303">
    <property type="component" value="Chromosome"/>
</dbReference>
<evidence type="ECO:0000313" key="2">
    <source>
        <dbReference type="Proteomes" id="UP000509303"/>
    </source>
</evidence>
<sequence>MTIRMTDSGYHGPKPGERVYDPFTDRIGVLQSVHSVEDLLFDPEVDGKRVAFLRPVGGGIEWTANADGLRFPETEHGQQAG</sequence>
<protein>
    <submittedName>
        <fullName evidence="1">Uncharacterized protein</fullName>
    </submittedName>
</protein>
<gene>
    <name evidence="1" type="ORF">HUT08_16250</name>
</gene>
<organism evidence="1 2">
    <name type="scientific">Streptomyces buecherae</name>
    <dbReference type="NCBI Taxonomy" id="2763006"/>
    <lineage>
        <taxon>Bacteria</taxon>
        <taxon>Bacillati</taxon>
        <taxon>Actinomycetota</taxon>
        <taxon>Actinomycetes</taxon>
        <taxon>Kitasatosporales</taxon>
        <taxon>Streptomycetaceae</taxon>
        <taxon>Streptomyces</taxon>
    </lineage>
</organism>
<dbReference type="EMBL" id="CP054929">
    <property type="protein sequence ID" value="QKW50829.1"/>
    <property type="molecule type" value="Genomic_DNA"/>
</dbReference>
<keyword evidence="2" id="KW-1185">Reference proteome</keyword>
<accession>A0A7H8N8R6</accession>
<name>A0A7H8N8R6_9ACTN</name>